<evidence type="ECO:0000256" key="6">
    <source>
        <dbReference type="ARBA" id="ARBA00022723"/>
    </source>
</evidence>
<comment type="caution">
    <text evidence="13">The sequence shown here is derived from an EMBL/GenBank/DDBJ whole genome shotgun (WGS) entry which is preliminary data.</text>
</comment>
<organism evidence="13 14">
    <name type="scientific">Rubrivivax gelatinosus</name>
    <name type="common">Rhodocyclus gelatinosus</name>
    <name type="synonym">Rhodopseudomonas gelatinosa</name>
    <dbReference type="NCBI Taxonomy" id="28068"/>
    <lineage>
        <taxon>Bacteria</taxon>
        <taxon>Pseudomonadati</taxon>
        <taxon>Pseudomonadota</taxon>
        <taxon>Betaproteobacteria</taxon>
        <taxon>Burkholderiales</taxon>
        <taxon>Sphaerotilaceae</taxon>
        <taxon>Rubrivivax</taxon>
    </lineage>
</organism>
<dbReference type="GO" id="GO:0000287">
    <property type="term" value="F:magnesium ion binding"/>
    <property type="evidence" value="ECO:0007669"/>
    <property type="project" value="TreeGrafter"/>
</dbReference>
<dbReference type="PANTHER" id="PTHR20881:SF0">
    <property type="entry name" value="3-METHYL-2-OXOBUTANOATE HYDROXYMETHYLTRANSFERASE"/>
    <property type="match status" value="1"/>
</dbReference>
<evidence type="ECO:0000256" key="12">
    <source>
        <dbReference type="PIRSR" id="PIRSR000388-3"/>
    </source>
</evidence>
<keyword evidence="4 9" id="KW-0566">Pantothenate biosynthesis</keyword>
<feature type="active site" description="Proton acceptor" evidence="9 10">
    <location>
        <position position="195"/>
    </location>
</feature>
<dbReference type="GO" id="GO:0005737">
    <property type="term" value="C:cytoplasm"/>
    <property type="evidence" value="ECO:0007669"/>
    <property type="project" value="UniProtKB-SubCell"/>
</dbReference>
<dbReference type="UniPathway" id="UPA00028">
    <property type="reaction ID" value="UER00003"/>
</dbReference>
<evidence type="ECO:0000256" key="1">
    <source>
        <dbReference type="ARBA" id="ARBA00005033"/>
    </source>
</evidence>
<reference evidence="13 14" key="1">
    <citation type="submission" date="2019-03" db="EMBL/GenBank/DDBJ databases">
        <title>Genomic Encyclopedia of Type Strains, Phase IV (KMG-IV): sequencing the most valuable type-strain genomes for metagenomic binning, comparative biology and taxonomic classification.</title>
        <authorList>
            <person name="Goeker M."/>
        </authorList>
    </citation>
    <scope>NUCLEOTIDE SEQUENCE [LARGE SCALE GENOMIC DNA]</scope>
    <source>
        <strain evidence="13 14">DSM 1709</strain>
    </source>
</reference>
<dbReference type="EMBL" id="SLXD01000004">
    <property type="protein sequence ID" value="TCP03489.1"/>
    <property type="molecule type" value="Genomic_DNA"/>
</dbReference>
<dbReference type="OrthoDB" id="9781789at2"/>
<comment type="similarity">
    <text evidence="2 9">Belongs to the PanB family.</text>
</comment>
<keyword evidence="13" id="KW-0489">Methyltransferase</keyword>
<evidence type="ECO:0000256" key="8">
    <source>
        <dbReference type="ARBA" id="ARBA00056497"/>
    </source>
</evidence>
<proteinExistence type="inferred from homology"/>
<comment type="pathway">
    <text evidence="1 9">Cofactor biosynthesis; (R)-pantothenate biosynthesis; (R)-pantoate from 3-methyl-2-oxobutanoate: step 1/2.</text>
</comment>
<evidence type="ECO:0000256" key="3">
    <source>
        <dbReference type="ARBA" id="ARBA00011424"/>
    </source>
</evidence>
<dbReference type="PANTHER" id="PTHR20881">
    <property type="entry name" value="3-METHYL-2-OXOBUTANOATE HYDROXYMETHYLTRANSFERASE"/>
    <property type="match status" value="1"/>
</dbReference>
<keyword evidence="6 9" id="KW-0479">Metal-binding</keyword>
<keyword evidence="7 9" id="KW-0460">Magnesium</keyword>
<dbReference type="Pfam" id="PF02548">
    <property type="entry name" value="Pantoate_transf"/>
    <property type="match status" value="1"/>
</dbReference>
<evidence type="ECO:0000256" key="10">
    <source>
        <dbReference type="PIRSR" id="PIRSR000388-1"/>
    </source>
</evidence>
<evidence type="ECO:0000313" key="13">
    <source>
        <dbReference type="EMBL" id="TCP03489.1"/>
    </source>
</evidence>
<dbReference type="InterPro" id="IPR015813">
    <property type="entry name" value="Pyrv/PenolPyrv_kinase-like_dom"/>
</dbReference>
<dbReference type="GO" id="GO:0032259">
    <property type="term" value="P:methylation"/>
    <property type="evidence" value="ECO:0007669"/>
    <property type="project" value="UniProtKB-KW"/>
</dbReference>
<keyword evidence="9" id="KW-0963">Cytoplasm</keyword>
<dbReference type="Gene3D" id="3.20.20.60">
    <property type="entry name" value="Phosphoenolpyruvate-binding domains"/>
    <property type="match status" value="1"/>
</dbReference>
<dbReference type="HAMAP" id="MF_00156">
    <property type="entry name" value="PanB"/>
    <property type="match status" value="1"/>
</dbReference>
<feature type="binding site" evidence="9 11">
    <location>
        <begin position="58"/>
        <end position="59"/>
    </location>
    <ligand>
        <name>3-methyl-2-oxobutanoate</name>
        <dbReference type="ChEBI" id="CHEBI:11851"/>
    </ligand>
</feature>
<dbReference type="PIRSF" id="PIRSF000388">
    <property type="entry name" value="Pantoate_hydroxy_MeTrfase"/>
    <property type="match status" value="1"/>
</dbReference>
<evidence type="ECO:0000256" key="7">
    <source>
        <dbReference type="ARBA" id="ARBA00022842"/>
    </source>
</evidence>
<feature type="binding site" evidence="9 11">
    <location>
        <position position="97"/>
    </location>
    <ligand>
        <name>3-methyl-2-oxobutanoate</name>
        <dbReference type="ChEBI" id="CHEBI:11851"/>
    </ligand>
</feature>
<gene>
    <name evidence="9" type="primary">panB</name>
    <name evidence="13" type="ORF">EV684_104211</name>
</gene>
<dbReference type="GeneID" id="99685637"/>
<dbReference type="NCBIfam" id="NF001452">
    <property type="entry name" value="PRK00311.1"/>
    <property type="match status" value="1"/>
</dbReference>
<name>A0A4R2M855_RUBGE</name>
<feature type="binding site" evidence="9 12">
    <location>
        <position position="58"/>
    </location>
    <ligand>
        <name>Mg(2+)</name>
        <dbReference type="ChEBI" id="CHEBI:18420"/>
    </ligand>
</feature>
<feature type="binding site" evidence="9 11">
    <location>
        <position position="126"/>
    </location>
    <ligand>
        <name>3-methyl-2-oxobutanoate</name>
        <dbReference type="ChEBI" id="CHEBI:11851"/>
    </ligand>
</feature>
<dbReference type="RefSeq" id="WP_132646105.1">
    <property type="nucleotide sequence ID" value="NZ_CP181386.1"/>
</dbReference>
<comment type="subcellular location">
    <subcellularLocation>
        <location evidence="9">Cytoplasm</location>
    </subcellularLocation>
</comment>
<comment type="cofactor">
    <cofactor evidence="9 12">
        <name>Mg(2+)</name>
        <dbReference type="ChEBI" id="CHEBI:18420"/>
    </cofactor>
    <text evidence="9 12">Binds 1 Mg(2+) ion per subunit.</text>
</comment>
<dbReference type="NCBIfam" id="TIGR00222">
    <property type="entry name" value="panB"/>
    <property type="match status" value="1"/>
</dbReference>
<dbReference type="InterPro" id="IPR003700">
    <property type="entry name" value="Pantoate_hydroxy_MeTrfase"/>
</dbReference>
<dbReference type="SUPFAM" id="SSF51621">
    <property type="entry name" value="Phosphoenolpyruvate/pyruvate domain"/>
    <property type="match status" value="1"/>
</dbReference>
<keyword evidence="5 9" id="KW-0808">Transferase</keyword>
<feature type="binding site" evidence="9 12">
    <location>
        <position position="128"/>
    </location>
    <ligand>
        <name>Mg(2+)</name>
        <dbReference type="ChEBI" id="CHEBI:18420"/>
    </ligand>
</feature>
<protein>
    <recommendedName>
        <fullName evidence="9">3-methyl-2-oxobutanoate hydroxymethyltransferase</fullName>
        <ecNumber evidence="9">2.1.2.11</ecNumber>
    </recommendedName>
    <alternativeName>
        <fullName evidence="9">Ketopantoate hydroxymethyltransferase</fullName>
        <shortName evidence="9">KPHMT</shortName>
    </alternativeName>
</protein>
<dbReference type="EC" id="2.1.2.11" evidence="9"/>
<evidence type="ECO:0000256" key="11">
    <source>
        <dbReference type="PIRSR" id="PIRSR000388-2"/>
    </source>
</evidence>
<evidence type="ECO:0000256" key="5">
    <source>
        <dbReference type="ARBA" id="ARBA00022679"/>
    </source>
</evidence>
<comment type="catalytic activity">
    <reaction evidence="9">
        <text>(6R)-5,10-methylene-5,6,7,8-tetrahydrofolate + 3-methyl-2-oxobutanoate + H2O = 2-dehydropantoate + (6S)-5,6,7,8-tetrahydrofolate</text>
        <dbReference type="Rhea" id="RHEA:11824"/>
        <dbReference type="ChEBI" id="CHEBI:11561"/>
        <dbReference type="ChEBI" id="CHEBI:11851"/>
        <dbReference type="ChEBI" id="CHEBI:15377"/>
        <dbReference type="ChEBI" id="CHEBI:15636"/>
        <dbReference type="ChEBI" id="CHEBI:57453"/>
        <dbReference type="EC" id="2.1.2.11"/>
    </reaction>
</comment>
<comment type="subunit">
    <text evidence="3 9">Homodecamer; pentamer of dimers.</text>
</comment>
<accession>A0A4R2M855</accession>
<sequence length="282" mass="29819">MSVHVTDSPAGASRPRMNLVRLREMAARDEPIAMLTCYEATLARLVDAAGVDVVLVGDSLGNVVQGRSSTLPVDLGHMAYHTECVARGLCSAWLIGDLPFGSYEASPQQALESAITLMRAGAQMVKLEGGGPMVETVRFLADRGIPVCAHLGLTPQRVHALGGFRVQGRDAAGAETLVAEAQAMAQAGAAMLVLELVPSAVARQVRAAAPGLITIGIGAGPDTHGQVLVLHDMLGWTPGRRPRFVHDFSRHGEHTRSVQDAAAAYVAEVKARRFPDPVQHGY</sequence>
<evidence type="ECO:0000256" key="2">
    <source>
        <dbReference type="ARBA" id="ARBA00008676"/>
    </source>
</evidence>
<evidence type="ECO:0000256" key="9">
    <source>
        <dbReference type="HAMAP-Rule" id="MF_00156"/>
    </source>
</evidence>
<dbReference type="GO" id="GO:0008168">
    <property type="term" value="F:methyltransferase activity"/>
    <property type="evidence" value="ECO:0007669"/>
    <property type="project" value="UniProtKB-KW"/>
</dbReference>
<comment type="function">
    <text evidence="8 9">Catalyzes the reversible reaction in which hydroxymethyl group from 5,10-methylenetetrahydrofolate is transferred onto alpha-ketoisovalerate to form ketopantoate.</text>
</comment>
<dbReference type="InterPro" id="IPR040442">
    <property type="entry name" value="Pyrv_kinase-like_dom_sf"/>
</dbReference>
<dbReference type="Proteomes" id="UP000295106">
    <property type="component" value="Unassembled WGS sequence"/>
</dbReference>
<dbReference type="GO" id="GO:0015940">
    <property type="term" value="P:pantothenate biosynthetic process"/>
    <property type="evidence" value="ECO:0007669"/>
    <property type="project" value="UniProtKB-UniRule"/>
</dbReference>
<dbReference type="GO" id="GO:0003864">
    <property type="term" value="F:3-methyl-2-oxobutanoate hydroxymethyltransferase activity"/>
    <property type="evidence" value="ECO:0007669"/>
    <property type="project" value="UniProtKB-UniRule"/>
</dbReference>
<dbReference type="CDD" id="cd06557">
    <property type="entry name" value="KPHMT-like"/>
    <property type="match status" value="1"/>
</dbReference>
<dbReference type="FunFam" id="3.20.20.60:FF:000003">
    <property type="entry name" value="3-methyl-2-oxobutanoate hydroxymethyltransferase"/>
    <property type="match status" value="1"/>
</dbReference>
<evidence type="ECO:0000256" key="4">
    <source>
        <dbReference type="ARBA" id="ARBA00022655"/>
    </source>
</evidence>
<dbReference type="AlphaFoldDB" id="A0A4R2M855"/>
<feature type="binding site" evidence="9 12">
    <location>
        <position position="97"/>
    </location>
    <ligand>
        <name>Mg(2+)</name>
        <dbReference type="ChEBI" id="CHEBI:18420"/>
    </ligand>
</feature>
<evidence type="ECO:0000313" key="14">
    <source>
        <dbReference type="Proteomes" id="UP000295106"/>
    </source>
</evidence>